<dbReference type="SUPFAM" id="SSF46955">
    <property type="entry name" value="Putative DNA-binding domain"/>
    <property type="match status" value="1"/>
</dbReference>
<dbReference type="GO" id="GO:0003677">
    <property type="term" value="F:DNA binding"/>
    <property type="evidence" value="ECO:0007669"/>
    <property type="project" value="UniProtKB-KW"/>
</dbReference>
<dbReference type="InterPro" id="IPR036724">
    <property type="entry name" value="Cobalamin-bd_sf"/>
</dbReference>
<proteinExistence type="predicted"/>
<dbReference type="PROSITE" id="PS00552">
    <property type="entry name" value="HTH_MERR_1"/>
    <property type="match status" value="1"/>
</dbReference>
<comment type="caution">
    <text evidence="6">The sequence shown here is derived from an EMBL/GenBank/DDBJ whole genome shotgun (WGS) entry which is preliminary data.</text>
</comment>
<dbReference type="GO" id="GO:0046872">
    <property type="term" value="F:metal ion binding"/>
    <property type="evidence" value="ECO:0007669"/>
    <property type="project" value="InterPro"/>
</dbReference>
<dbReference type="InterPro" id="IPR047057">
    <property type="entry name" value="MerR_fam"/>
</dbReference>
<protein>
    <submittedName>
        <fullName evidence="6">B12 binding protein</fullName>
    </submittedName>
</protein>
<dbReference type="SMART" id="SM00422">
    <property type="entry name" value="HTH_MERR"/>
    <property type="match status" value="1"/>
</dbReference>
<dbReference type="InterPro" id="IPR003759">
    <property type="entry name" value="Cbl-bd_cap"/>
</dbReference>
<dbReference type="EMBL" id="PDJC01000001">
    <property type="protein sequence ID" value="PFG15578.1"/>
    <property type="molecule type" value="Genomic_DNA"/>
</dbReference>
<dbReference type="PANTHER" id="PTHR30204">
    <property type="entry name" value="REDOX-CYCLING DRUG-SENSING TRANSCRIPTIONAL ACTIVATOR SOXR"/>
    <property type="match status" value="1"/>
</dbReference>
<reference evidence="6 7" key="1">
    <citation type="submission" date="2017-10" db="EMBL/GenBank/DDBJ databases">
        <title>Sequencing the genomes of 1000 actinobacteria strains.</title>
        <authorList>
            <person name="Klenk H.-P."/>
        </authorList>
    </citation>
    <scope>NUCLEOTIDE SEQUENCE [LARGE SCALE GENOMIC DNA]</scope>
    <source>
        <strain evidence="6 7">DSM 15597</strain>
    </source>
</reference>
<evidence type="ECO:0000256" key="4">
    <source>
        <dbReference type="ARBA" id="ARBA00023163"/>
    </source>
</evidence>
<dbReference type="Gene3D" id="3.40.50.280">
    <property type="entry name" value="Cobalamin-binding domain"/>
    <property type="match status" value="1"/>
</dbReference>
<accession>A0A2A9CMN0</accession>
<dbReference type="OrthoDB" id="9800334at2"/>
<dbReference type="PANTHER" id="PTHR30204:SF69">
    <property type="entry name" value="MERR-FAMILY TRANSCRIPTIONAL REGULATOR"/>
    <property type="match status" value="1"/>
</dbReference>
<gene>
    <name evidence="6" type="ORF">ATK74_0098</name>
</gene>
<evidence type="ECO:0000259" key="5">
    <source>
        <dbReference type="PROSITE" id="PS50937"/>
    </source>
</evidence>
<dbReference type="GO" id="GO:0003700">
    <property type="term" value="F:DNA-binding transcription factor activity"/>
    <property type="evidence" value="ECO:0007669"/>
    <property type="project" value="InterPro"/>
</dbReference>
<dbReference type="Gene3D" id="1.10.1240.10">
    <property type="entry name" value="Methionine synthase domain"/>
    <property type="match status" value="1"/>
</dbReference>
<keyword evidence="3" id="KW-0238">DNA-binding</keyword>
<evidence type="ECO:0000256" key="1">
    <source>
        <dbReference type="ARBA" id="ARBA00022491"/>
    </source>
</evidence>
<feature type="domain" description="HTH merR-type" evidence="5">
    <location>
        <begin position="2"/>
        <end position="71"/>
    </location>
</feature>
<dbReference type="InterPro" id="IPR009061">
    <property type="entry name" value="DNA-bd_dom_put_sf"/>
</dbReference>
<dbReference type="AlphaFoldDB" id="A0A2A9CMN0"/>
<dbReference type="InterPro" id="IPR000551">
    <property type="entry name" value="MerR-type_HTH_dom"/>
</dbReference>
<organism evidence="6 7">
    <name type="scientific">Propionicimonas paludicola</name>
    <dbReference type="NCBI Taxonomy" id="185243"/>
    <lineage>
        <taxon>Bacteria</taxon>
        <taxon>Bacillati</taxon>
        <taxon>Actinomycetota</taxon>
        <taxon>Actinomycetes</taxon>
        <taxon>Propionibacteriales</taxon>
        <taxon>Nocardioidaceae</taxon>
        <taxon>Propionicimonas</taxon>
    </lineage>
</organism>
<dbReference type="Pfam" id="PF02607">
    <property type="entry name" value="B12-binding_2"/>
    <property type="match status" value="1"/>
</dbReference>
<evidence type="ECO:0000256" key="3">
    <source>
        <dbReference type="ARBA" id="ARBA00023125"/>
    </source>
</evidence>
<sequence length="291" mass="30541">MNMTIGEAARATGVTEHTLRAWERRYQLFTPVRGNSGYRLYDDAALATIKAMQALVAAGWAPSTAADELSRRPQAVPSLAAAAGSQADPFAGLVDAAAEFDAAAISRIIDEQFALAEYESVIDGWLMPALVRLGKEWAAGRLTIAEEHLVSNIVLRRLSAAYDAAGRQQPGAPILVGSVSGVEHELGLMAFAVAARRAGVPTVYLGTQVPAADWCRAARKAGSQHSITSAHRKRDAQLAIQLAETLGPTSTVWVGGSAQQRTAPACRPLGHSIAAAAQALAAELGPDRQAS</sequence>
<evidence type="ECO:0000313" key="6">
    <source>
        <dbReference type="EMBL" id="PFG15578.1"/>
    </source>
</evidence>
<dbReference type="PRINTS" id="PR00040">
    <property type="entry name" value="HTHMERR"/>
</dbReference>
<keyword evidence="1" id="KW-0678">Repressor</keyword>
<dbReference type="GO" id="GO:0031419">
    <property type="term" value="F:cobalamin binding"/>
    <property type="evidence" value="ECO:0007669"/>
    <property type="project" value="InterPro"/>
</dbReference>
<dbReference type="Pfam" id="PF13411">
    <property type="entry name" value="MerR_1"/>
    <property type="match status" value="1"/>
</dbReference>
<keyword evidence="7" id="KW-1185">Reference proteome</keyword>
<keyword evidence="2" id="KW-0805">Transcription regulation</keyword>
<dbReference type="PROSITE" id="PS50937">
    <property type="entry name" value="HTH_MERR_2"/>
    <property type="match status" value="1"/>
</dbReference>
<dbReference type="Proteomes" id="UP000226079">
    <property type="component" value="Unassembled WGS sequence"/>
</dbReference>
<dbReference type="InterPro" id="IPR036594">
    <property type="entry name" value="Meth_synthase_dom"/>
</dbReference>
<name>A0A2A9CMN0_9ACTN</name>
<evidence type="ECO:0000256" key="2">
    <source>
        <dbReference type="ARBA" id="ARBA00023015"/>
    </source>
</evidence>
<dbReference type="Gene3D" id="1.10.1660.10">
    <property type="match status" value="1"/>
</dbReference>
<evidence type="ECO:0000313" key="7">
    <source>
        <dbReference type="Proteomes" id="UP000226079"/>
    </source>
</evidence>
<keyword evidence="4" id="KW-0804">Transcription</keyword>
<dbReference type="SUPFAM" id="SSF52242">
    <property type="entry name" value="Cobalamin (vitamin B12)-binding domain"/>
    <property type="match status" value="1"/>
</dbReference>